<organism evidence="1">
    <name type="scientific">Candidatus Methanogaster sp. ANME-2c ERB4</name>
    <dbReference type="NCBI Taxonomy" id="2759911"/>
    <lineage>
        <taxon>Archaea</taxon>
        <taxon>Methanobacteriati</taxon>
        <taxon>Methanobacteriota</taxon>
        <taxon>Stenosarchaea group</taxon>
        <taxon>Methanomicrobia</taxon>
        <taxon>Methanosarcinales</taxon>
        <taxon>ANME-2 cluster</taxon>
        <taxon>Candidatus Methanogasteraceae</taxon>
        <taxon>Candidatus Methanogaster</taxon>
    </lineage>
</organism>
<accession>A0A7G9YI58</accession>
<dbReference type="AlphaFoldDB" id="A0A7G9YI58"/>
<dbReference type="EC" id="2.4.2.52" evidence="1"/>
<keyword evidence="1" id="KW-0808">Transferase</keyword>
<dbReference type="GO" id="GO:0046917">
    <property type="term" value="F:triphosphoribosyl-dephospho-CoA synthase activity"/>
    <property type="evidence" value="ECO:0007669"/>
    <property type="project" value="UniProtKB-EC"/>
</dbReference>
<dbReference type="EMBL" id="MT631271">
    <property type="protein sequence ID" value="QNO47692.1"/>
    <property type="molecule type" value="Genomic_DNA"/>
</dbReference>
<dbReference type="GO" id="GO:0016757">
    <property type="term" value="F:glycosyltransferase activity"/>
    <property type="evidence" value="ECO:0007669"/>
    <property type="project" value="UniProtKB-KW"/>
</dbReference>
<sequence>MDKQVELPETPNPGHLARCAQLAMVLEVAASPKPGNVDRDHDYPDTTFEHFLASAIGTYPVLEKAARSQGIGVGGGVGALIHAAAKESSRWQRGGNTHFGAFVLIIPLLIAMGSNRAVSEIVEKTTSEDAVEFYRAFSIADVRIDSVPEFDLAESDSIEGIQEAGTRLFDLMKLSADHDLIANEWVTGFIRTFRCADLLIEKTATMTINDAIVCTFLQMLAETPDTFIQTKFGREKSIEVSERAFEVISGSRDLDSIKPRVHEFDERLIREKVNPGSTADIIIGGLFVALVRGLEV</sequence>
<dbReference type="GO" id="GO:0005524">
    <property type="term" value="F:ATP binding"/>
    <property type="evidence" value="ECO:0007669"/>
    <property type="project" value="InterPro"/>
</dbReference>
<dbReference type="PANTHER" id="PTHR42280:SF1">
    <property type="entry name" value="CITG FAMILY PROTEIN"/>
    <property type="match status" value="1"/>
</dbReference>
<gene>
    <name evidence="1" type="primary">citG</name>
    <name evidence="1" type="ORF">FJIOJMEM_00018</name>
</gene>
<dbReference type="InterPro" id="IPR002736">
    <property type="entry name" value="CitG"/>
</dbReference>
<keyword evidence="1" id="KW-0328">Glycosyltransferase</keyword>
<name>A0A7G9YI58_9EURY</name>
<evidence type="ECO:0000313" key="1">
    <source>
        <dbReference type="EMBL" id="QNO47692.1"/>
    </source>
</evidence>
<dbReference type="Gene3D" id="1.10.4200.10">
    <property type="entry name" value="Triphosphoribosyl-dephospho-CoA protein"/>
    <property type="match status" value="1"/>
</dbReference>
<protein>
    <submittedName>
        <fullName evidence="1">2-(5''-triphosphoribosyl)-3'-dephosphocoenzyme-A synthase</fullName>
        <ecNumber evidence="1">2.4.2.52</ecNumber>
    </submittedName>
</protein>
<proteinExistence type="predicted"/>
<dbReference type="PANTHER" id="PTHR42280">
    <property type="entry name" value="CITG FAMILY PROTEIN"/>
    <property type="match status" value="1"/>
</dbReference>
<dbReference type="Pfam" id="PF01874">
    <property type="entry name" value="CitG"/>
    <property type="match status" value="1"/>
</dbReference>
<reference evidence="1" key="1">
    <citation type="submission" date="2020-06" db="EMBL/GenBank/DDBJ databases">
        <title>Unique genomic features of the anaerobic methanotrophic archaea.</title>
        <authorList>
            <person name="Chadwick G.L."/>
            <person name="Skennerton C.T."/>
            <person name="Laso-Perez R."/>
            <person name="Leu A.O."/>
            <person name="Speth D.R."/>
            <person name="Yu H."/>
            <person name="Morgan-Lang C."/>
            <person name="Hatzenpichler R."/>
            <person name="Goudeau D."/>
            <person name="Malmstrom R."/>
            <person name="Brazelton W.J."/>
            <person name="Woyke T."/>
            <person name="Hallam S.J."/>
            <person name="Tyson G.W."/>
            <person name="Wegener G."/>
            <person name="Boetius A."/>
            <person name="Orphan V."/>
        </authorList>
    </citation>
    <scope>NUCLEOTIDE SEQUENCE</scope>
</reference>